<keyword evidence="1" id="KW-1133">Transmembrane helix</keyword>
<evidence type="ECO:0000256" key="1">
    <source>
        <dbReference type="SAM" id="Phobius"/>
    </source>
</evidence>
<protein>
    <submittedName>
        <fullName evidence="2">DUF6106 family protein</fullName>
    </submittedName>
</protein>
<dbReference type="Pfam" id="PF19601">
    <property type="entry name" value="DUF6106"/>
    <property type="match status" value="1"/>
</dbReference>
<dbReference type="AlphaFoldDB" id="A0A9D2VVZ5"/>
<dbReference type="InterPro" id="IPR046088">
    <property type="entry name" value="DUF6106"/>
</dbReference>
<evidence type="ECO:0000313" key="2">
    <source>
        <dbReference type="EMBL" id="HJH48728.1"/>
    </source>
</evidence>
<organism evidence="2 3">
    <name type="scientific">Merdimonas faecis</name>
    <dbReference type="NCBI Taxonomy" id="1653435"/>
    <lineage>
        <taxon>Bacteria</taxon>
        <taxon>Bacillati</taxon>
        <taxon>Bacillota</taxon>
        <taxon>Clostridia</taxon>
        <taxon>Lachnospirales</taxon>
        <taxon>Lachnospiraceae</taxon>
        <taxon>Merdimonas</taxon>
    </lineage>
</organism>
<reference evidence="2" key="2">
    <citation type="submission" date="2021-09" db="EMBL/GenBank/DDBJ databases">
        <authorList>
            <person name="Gilroy R."/>
        </authorList>
    </citation>
    <scope>NUCLEOTIDE SEQUENCE</scope>
    <source>
        <strain evidence="2">USAMLcec4-12693</strain>
    </source>
</reference>
<keyword evidence="1" id="KW-0812">Transmembrane</keyword>
<sequence>MSDFYTEQLVKKQSGAKEMAIRAGLIVLTVIAVFIVLMFPLGIILPILAVVLDVFMFRRLNVEYEYLFVNGDLDVDKIMSRAKRKRMFSMNVSEMELLAPSDAPELRQYQNAKTLDFSSGTGQAKLYTLVVADHGELKKVVFEPNETIIEGFFVLAPRKVIRK</sequence>
<dbReference type="Proteomes" id="UP000813420">
    <property type="component" value="Unassembled WGS sequence"/>
</dbReference>
<reference evidence="2" key="1">
    <citation type="journal article" date="2021" name="PeerJ">
        <title>Extensive microbial diversity within the chicken gut microbiome revealed by metagenomics and culture.</title>
        <authorList>
            <person name="Gilroy R."/>
            <person name="Ravi A."/>
            <person name="Getino M."/>
            <person name="Pursley I."/>
            <person name="Horton D.L."/>
            <person name="Alikhan N.F."/>
            <person name="Baker D."/>
            <person name="Gharbi K."/>
            <person name="Hall N."/>
            <person name="Watson M."/>
            <person name="Adriaenssens E.M."/>
            <person name="Foster-Nyarko E."/>
            <person name="Jarju S."/>
            <person name="Secka A."/>
            <person name="Antonio M."/>
            <person name="Oren A."/>
            <person name="Chaudhuri R.R."/>
            <person name="La Ragione R."/>
            <person name="Hildebrand F."/>
            <person name="Pallen M.J."/>
        </authorList>
    </citation>
    <scope>NUCLEOTIDE SEQUENCE</scope>
    <source>
        <strain evidence="2">USAMLcec4-12693</strain>
    </source>
</reference>
<gene>
    <name evidence="2" type="ORF">K8V39_00495</name>
</gene>
<proteinExistence type="predicted"/>
<dbReference type="OrthoDB" id="2062630at2"/>
<comment type="caution">
    <text evidence="2">The sequence shown here is derived from an EMBL/GenBank/DDBJ whole genome shotgun (WGS) entry which is preliminary data.</text>
</comment>
<accession>A0A9D2VVZ5</accession>
<evidence type="ECO:0000313" key="3">
    <source>
        <dbReference type="Proteomes" id="UP000813420"/>
    </source>
</evidence>
<feature type="transmembrane region" description="Helical" evidence="1">
    <location>
        <begin position="20"/>
        <end position="52"/>
    </location>
</feature>
<keyword evidence="1" id="KW-0472">Membrane</keyword>
<dbReference type="RefSeq" id="WP_070089797.1">
    <property type="nucleotide sequence ID" value="NZ_CABMJS010000023.1"/>
</dbReference>
<name>A0A9D2VVZ5_9FIRM</name>
<dbReference type="EMBL" id="DYXE01000005">
    <property type="protein sequence ID" value="HJH48728.1"/>
    <property type="molecule type" value="Genomic_DNA"/>
</dbReference>